<dbReference type="InterPro" id="IPR045324">
    <property type="entry name" value="Small_multidrug_res"/>
</dbReference>
<keyword evidence="4 7" id="KW-0812">Transmembrane</keyword>
<dbReference type="EMBL" id="FOTR01000008">
    <property type="protein sequence ID" value="SFM14291.1"/>
    <property type="molecule type" value="Genomic_DNA"/>
</dbReference>
<dbReference type="Proteomes" id="UP000198565">
    <property type="component" value="Unassembled WGS sequence"/>
</dbReference>
<name>A0A1I4NFL2_9BACI</name>
<keyword evidence="2" id="KW-0813">Transport</keyword>
<comment type="subcellular location">
    <subcellularLocation>
        <location evidence="1 7">Cell membrane</location>
        <topology evidence="1 7">Multi-pass membrane protein</topology>
    </subcellularLocation>
</comment>
<evidence type="ECO:0000256" key="6">
    <source>
        <dbReference type="ARBA" id="ARBA00023136"/>
    </source>
</evidence>
<evidence type="ECO:0000256" key="4">
    <source>
        <dbReference type="ARBA" id="ARBA00022692"/>
    </source>
</evidence>
<dbReference type="STRING" id="334253.SAMN04487943_108178"/>
<dbReference type="SUPFAM" id="SSF103481">
    <property type="entry name" value="Multidrug resistance efflux transporter EmrE"/>
    <property type="match status" value="1"/>
</dbReference>
<keyword evidence="6 8" id="KW-0472">Membrane</keyword>
<keyword evidence="5 8" id="KW-1133">Transmembrane helix</keyword>
<keyword evidence="3" id="KW-1003">Cell membrane</keyword>
<dbReference type="InterPro" id="IPR000390">
    <property type="entry name" value="Small_drug/metabolite_transptr"/>
</dbReference>
<sequence>MLGWIFLIIAALLEPVWSIALKYSYGFKYIWPSVISIFAAGASFYLLSLALKSLPVGTAYAVWVGIGAIGVIIAGVMLFEENISPTRIVFLILILIGVVGLQIIEG</sequence>
<evidence type="ECO:0000313" key="10">
    <source>
        <dbReference type="Proteomes" id="UP000198565"/>
    </source>
</evidence>
<evidence type="ECO:0000256" key="1">
    <source>
        <dbReference type="ARBA" id="ARBA00004651"/>
    </source>
</evidence>
<dbReference type="GO" id="GO:0022857">
    <property type="term" value="F:transmembrane transporter activity"/>
    <property type="evidence" value="ECO:0007669"/>
    <property type="project" value="InterPro"/>
</dbReference>
<evidence type="ECO:0000256" key="8">
    <source>
        <dbReference type="SAM" id="Phobius"/>
    </source>
</evidence>
<feature type="transmembrane region" description="Helical" evidence="8">
    <location>
        <begin position="85"/>
        <end position="104"/>
    </location>
</feature>
<dbReference type="RefSeq" id="WP_091484512.1">
    <property type="nucleotide sequence ID" value="NZ_FOTR01000008.1"/>
</dbReference>
<dbReference type="Pfam" id="PF00893">
    <property type="entry name" value="Multi_Drug_Res"/>
    <property type="match status" value="1"/>
</dbReference>
<gene>
    <name evidence="9" type="ORF">SAMN04487943_108178</name>
</gene>
<proteinExistence type="inferred from homology"/>
<evidence type="ECO:0000256" key="3">
    <source>
        <dbReference type="ARBA" id="ARBA00022475"/>
    </source>
</evidence>
<dbReference type="AlphaFoldDB" id="A0A1I4NFL2"/>
<evidence type="ECO:0000256" key="2">
    <source>
        <dbReference type="ARBA" id="ARBA00022448"/>
    </source>
</evidence>
<evidence type="ECO:0000256" key="5">
    <source>
        <dbReference type="ARBA" id="ARBA00022989"/>
    </source>
</evidence>
<evidence type="ECO:0000256" key="7">
    <source>
        <dbReference type="RuleBase" id="RU003942"/>
    </source>
</evidence>
<comment type="similarity">
    <text evidence="7">Belongs to the drug/metabolite transporter (DMT) superfamily. Small multidrug resistance (SMR) (TC 2.A.7.1) family.</text>
</comment>
<reference evidence="10" key="1">
    <citation type="submission" date="2016-10" db="EMBL/GenBank/DDBJ databases">
        <authorList>
            <person name="Varghese N."/>
            <person name="Submissions S."/>
        </authorList>
    </citation>
    <scope>NUCLEOTIDE SEQUENCE [LARGE SCALE GENOMIC DNA]</scope>
    <source>
        <strain evidence="10">CGMCC 1.4250</strain>
    </source>
</reference>
<dbReference type="PANTHER" id="PTHR30561">
    <property type="entry name" value="SMR FAMILY PROTON-DEPENDENT DRUG EFFLUX TRANSPORTER SUGE"/>
    <property type="match status" value="1"/>
</dbReference>
<keyword evidence="10" id="KW-1185">Reference proteome</keyword>
<dbReference type="OrthoDB" id="21828at2"/>
<dbReference type="Gene3D" id="1.10.3730.20">
    <property type="match status" value="1"/>
</dbReference>
<organism evidence="9 10">
    <name type="scientific">Gracilibacillus orientalis</name>
    <dbReference type="NCBI Taxonomy" id="334253"/>
    <lineage>
        <taxon>Bacteria</taxon>
        <taxon>Bacillati</taxon>
        <taxon>Bacillota</taxon>
        <taxon>Bacilli</taxon>
        <taxon>Bacillales</taxon>
        <taxon>Bacillaceae</taxon>
        <taxon>Gracilibacillus</taxon>
    </lineage>
</organism>
<dbReference type="GO" id="GO:0005886">
    <property type="term" value="C:plasma membrane"/>
    <property type="evidence" value="ECO:0007669"/>
    <property type="project" value="UniProtKB-SubCell"/>
</dbReference>
<feature type="transmembrane region" description="Helical" evidence="8">
    <location>
        <begin position="59"/>
        <end position="79"/>
    </location>
</feature>
<protein>
    <submittedName>
        <fullName evidence="9">Quaternary ammonium compound-resistance protein SugE</fullName>
    </submittedName>
</protein>
<dbReference type="FunFam" id="1.10.3730.20:FF:000001">
    <property type="entry name" value="Quaternary ammonium compound resistance transporter SugE"/>
    <property type="match status" value="1"/>
</dbReference>
<accession>A0A1I4NFL2</accession>
<evidence type="ECO:0000313" key="9">
    <source>
        <dbReference type="EMBL" id="SFM14291.1"/>
    </source>
</evidence>
<feature type="transmembrane region" description="Helical" evidence="8">
    <location>
        <begin position="28"/>
        <end position="47"/>
    </location>
</feature>
<dbReference type="InterPro" id="IPR037185">
    <property type="entry name" value="EmrE-like"/>
</dbReference>
<dbReference type="PANTHER" id="PTHR30561:SF0">
    <property type="entry name" value="GUANIDINIUM EXPORTER"/>
    <property type="match status" value="1"/>
</dbReference>